<dbReference type="PRINTS" id="PR00413">
    <property type="entry name" value="HADHALOGNASE"/>
</dbReference>
<dbReference type="EMBL" id="QEAP01000073">
    <property type="protein sequence ID" value="TPX75648.1"/>
    <property type="molecule type" value="Genomic_DNA"/>
</dbReference>
<dbReference type="OrthoDB" id="2012566at2759"/>
<sequence length="224" mass="24872">MPIRNIVFDLGGVILNLDYGLTSAAFAERFGIADFNSTFSQYKQTNFMDEFETGVKNSLADLSAYLRASFPEELVNASDESIAECWNAMLLDIPQTRIDTLRTLRGMGYRVYLLSNINAVHEVGVDRIIERDVDGGLEAWRASFDALFYSHWIGHRKPHVETFLHVVQSIGGLPEETLFLDDSVQHVEGARRAGLHAALVSKPVNAEAVDLYAVTMEALGSMQG</sequence>
<dbReference type="Pfam" id="PF00702">
    <property type="entry name" value="Hydrolase"/>
    <property type="match status" value="1"/>
</dbReference>
<dbReference type="SFLD" id="SFLDG01129">
    <property type="entry name" value="C1.5:_HAD__Beta-PGM__Phosphata"/>
    <property type="match status" value="1"/>
</dbReference>
<dbReference type="InterPro" id="IPR006439">
    <property type="entry name" value="HAD-SF_hydro_IA"/>
</dbReference>
<organism evidence="1 2">
    <name type="scientific">Chytriomyces confervae</name>
    <dbReference type="NCBI Taxonomy" id="246404"/>
    <lineage>
        <taxon>Eukaryota</taxon>
        <taxon>Fungi</taxon>
        <taxon>Fungi incertae sedis</taxon>
        <taxon>Chytridiomycota</taxon>
        <taxon>Chytridiomycota incertae sedis</taxon>
        <taxon>Chytridiomycetes</taxon>
        <taxon>Chytridiales</taxon>
        <taxon>Chytriomycetaceae</taxon>
        <taxon>Chytriomyces</taxon>
    </lineage>
</organism>
<evidence type="ECO:0000313" key="1">
    <source>
        <dbReference type="EMBL" id="TPX75648.1"/>
    </source>
</evidence>
<dbReference type="SFLD" id="SFLDS00003">
    <property type="entry name" value="Haloacid_Dehalogenase"/>
    <property type="match status" value="1"/>
</dbReference>
<dbReference type="NCBIfam" id="TIGR01509">
    <property type="entry name" value="HAD-SF-IA-v3"/>
    <property type="match status" value="1"/>
</dbReference>
<dbReference type="Gene3D" id="3.40.50.1000">
    <property type="entry name" value="HAD superfamily/HAD-like"/>
    <property type="match status" value="1"/>
</dbReference>
<protein>
    <submittedName>
        <fullName evidence="1">Uncharacterized protein</fullName>
    </submittedName>
</protein>
<dbReference type="InterPro" id="IPR036412">
    <property type="entry name" value="HAD-like_sf"/>
</dbReference>
<reference evidence="1 2" key="1">
    <citation type="journal article" date="2019" name="Sci. Rep.">
        <title>Comparative genomics of chytrid fungi reveal insights into the obligate biotrophic and pathogenic lifestyle of Synchytrium endobioticum.</title>
        <authorList>
            <person name="van de Vossenberg B.T.L.H."/>
            <person name="Warris S."/>
            <person name="Nguyen H.D.T."/>
            <person name="van Gent-Pelzer M.P.E."/>
            <person name="Joly D.L."/>
            <person name="van de Geest H.C."/>
            <person name="Bonants P.J.M."/>
            <person name="Smith D.S."/>
            <person name="Levesque C.A."/>
            <person name="van der Lee T.A.J."/>
        </authorList>
    </citation>
    <scope>NUCLEOTIDE SEQUENCE [LARGE SCALE GENOMIC DNA]</scope>
    <source>
        <strain evidence="1 2">CBS 675.73</strain>
    </source>
</reference>
<proteinExistence type="predicted"/>
<evidence type="ECO:0000313" key="2">
    <source>
        <dbReference type="Proteomes" id="UP000320333"/>
    </source>
</evidence>
<comment type="caution">
    <text evidence="1">The sequence shown here is derived from an EMBL/GenBank/DDBJ whole genome shotgun (WGS) entry which is preliminary data.</text>
</comment>
<dbReference type="AlphaFoldDB" id="A0A507FJR2"/>
<dbReference type="InterPro" id="IPR023198">
    <property type="entry name" value="PGP-like_dom2"/>
</dbReference>
<dbReference type="InterPro" id="IPR023214">
    <property type="entry name" value="HAD_sf"/>
</dbReference>
<keyword evidence="2" id="KW-1185">Reference proteome</keyword>
<name>A0A507FJR2_9FUNG</name>
<dbReference type="Gene3D" id="1.10.150.240">
    <property type="entry name" value="Putative phosphatase, domain 2"/>
    <property type="match status" value="1"/>
</dbReference>
<dbReference type="Proteomes" id="UP000320333">
    <property type="component" value="Unassembled WGS sequence"/>
</dbReference>
<accession>A0A507FJR2</accession>
<dbReference type="GO" id="GO:0016791">
    <property type="term" value="F:phosphatase activity"/>
    <property type="evidence" value="ECO:0007669"/>
    <property type="project" value="UniProtKB-ARBA"/>
</dbReference>
<dbReference type="CDD" id="cd02603">
    <property type="entry name" value="HAD_sEH-N_like"/>
    <property type="match status" value="1"/>
</dbReference>
<gene>
    <name evidence="1" type="ORF">CcCBS67573_g03080</name>
</gene>
<dbReference type="PANTHER" id="PTHR43611:SF3">
    <property type="entry name" value="FLAVIN MONONUCLEOTIDE HYDROLASE 1, CHLOROPLATIC"/>
    <property type="match status" value="1"/>
</dbReference>
<dbReference type="PANTHER" id="PTHR43611">
    <property type="entry name" value="ALPHA-D-GLUCOSE 1-PHOSPHATE PHOSPHATASE"/>
    <property type="match status" value="1"/>
</dbReference>
<dbReference type="SUPFAM" id="SSF56784">
    <property type="entry name" value="HAD-like"/>
    <property type="match status" value="1"/>
</dbReference>